<dbReference type="Pfam" id="PF13087">
    <property type="entry name" value="AAA_12"/>
    <property type="match status" value="2"/>
</dbReference>
<evidence type="ECO:0000313" key="16">
    <source>
        <dbReference type="EMBL" id="TRY87278.1"/>
    </source>
</evidence>
<comment type="subcellular location">
    <subcellularLocation>
        <location evidence="1">Cytoplasm</location>
        <location evidence="1">P-body</location>
    </subcellularLocation>
</comment>
<dbReference type="Pfam" id="PF21633">
    <property type="entry name" value="MOV-10_Ig-like"/>
    <property type="match status" value="2"/>
</dbReference>
<comment type="similarity">
    <text evidence="2">Belongs to the DNA2/NAM7 helicase family. SDE3 subfamily.</text>
</comment>
<comment type="caution">
    <text evidence="16">The sequence shown here is derived from an EMBL/GenBank/DDBJ whole genome shotgun (WGS) entry which is preliminary data.</text>
</comment>
<evidence type="ECO:0000256" key="14">
    <source>
        <dbReference type="SAM" id="MobiDB-lite"/>
    </source>
</evidence>
<evidence type="ECO:0000256" key="7">
    <source>
        <dbReference type="ARBA" id="ARBA00022806"/>
    </source>
</evidence>
<dbReference type="OrthoDB" id="6513042at2759"/>
<dbReference type="InterPro" id="IPR003593">
    <property type="entry name" value="AAA+_ATPase"/>
</dbReference>
<reference evidence="16 17" key="1">
    <citation type="journal article" date="2019" name="Sci. Data">
        <title>Hybrid genome assembly and annotation of Danionella translucida.</title>
        <authorList>
            <person name="Kadobianskyi M."/>
            <person name="Schulze L."/>
            <person name="Schuelke M."/>
            <person name="Judkewitz B."/>
        </authorList>
    </citation>
    <scope>NUCLEOTIDE SEQUENCE [LARGE SCALE GENOMIC DNA]</scope>
    <source>
        <strain evidence="16 17">Bolton</strain>
    </source>
</reference>
<keyword evidence="4" id="KW-0963">Cytoplasm</keyword>
<dbReference type="InterPro" id="IPR027417">
    <property type="entry name" value="P-loop_NTPase"/>
</dbReference>
<proteinExistence type="inferred from homology"/>
<dbReference type="Pfam" id="PF21634">
    <property type="entry name" value="MOV-10_beta-barrel"/>
    <property type="match status" value="2"/>
</dbReference>
<dbReference type="Gene3D" id="3.40.50.300">
    <property type="entry name" value="P-loop containing nucleotide triphosphate hydrolases"/>
    <property type="match status" value="6"/>
</dbReference>
<dbReference type="InterPro" id="IPR041679">
    <property type="entry name" value="DNA2/NAM7-like_C"/>
</dbReference>
<evidence type="ECO:0000256" key="9">
    <source>
        <dbReference type="ARBA" id="ARBA00022884"/>
    </source>
</evidence>
<evidence type="ECO:0000256" key="6">
    <source>
        <dbReference type="ARBA" id="ARBA00022801"/>
    </source>
</evidence>
<dbReference type="EMBL" id="SRMA01026150">
    <property type="protein sequence ID" value="TRY87278.1"/>
    <property type="molecule type" value="Genomic_DNA"/>
</dbReference>
<dbReference type="STRING" id="623744.A0A553QBG6"/>
<dbReference type="PANTHER" id="PTHR45418">
    <property type="entry name" value="CANCER/TESTIS ANTIGEN 55"/>
    <property type="match status" value="1"/>
</dbReference>
<dbReference type="FunFam" id="3.40.50.300:FF:001941">
    <property type="entry name" value="Mov10 RISC complex RNA helicase"/>
    <property type="match status" value="1"/>
</dbReference>
<dbReference type="GO" id="GO:0003678">
    <property type="term" value="F:DNA helicase activity"/>
    <property type="evidence" value="ECO:0007669"/>
    <property type="project" value="UniProtKB-EC"/>
</dbReference>
<evidence type="ECO:0000256" key="2">
    <source>
        <dbReference type="ARBA" id="ARBA00005601"/>
    </source>
</evidence>
<dbReference type="FunFam" id="3.40.50.300:FF:000608">
    <property type="entry name" value="Mov10 RISC complex RNA helicase"/>
    <property type="match status" value="1"/>
</dbReference>
<evidence type="ECO:0000313" key="17">
    <source>
        <dbReference type="Proteomes" id="UP000316079"/>
    </source>
</evidence>
<dbReference type="InterPro" id="IPR049079">
    <property type="entry name" value="Mov-10_helical"/>
</dbReference>
<dbReference type="InterPro" id="IPR014001">
    <property type="entry name" value="Helicase_ATP-bd"/>
</dbReference>
<evidence type="ECO:0000256" key="1">
    <source>
        <dbReference type="ARBA" id="ARBA00004201"/>
    </source>
</evidence>
<keyword evidence="7" id="KW-0347">Helicase</keyword>
<dbReference type="GO" id="GO:0016787">
    <property type="term" value="F:hydrolase activity"/>
    <property type="evidence" value="ECO:0007669"/>
    <property type="project" value="UniProtKB-KW"/>
</dbReference>
<evidence type="ECO:0000256" key="13">
    <source>
        <dbReference type="ARBA" id="ARBA00056357"/>
    </source>
</evidence>
<evidence type="ECO:0000256" key="12">
    <source>
        <dbReference type="ARBA" id="ARBA00048432"/>
    </source>
</evidence>
<dbReference type="PANTHER" id="PTHR45418:SF1">
    <property type="entry name" value="CANCER_TESTIS ANTIGEN 55"/>
    <property type="match status" value="1"/>
</dbReference>
<dbReference type="GO" id="GO:0032574">
    <property type="term" value="F:5'-3' RNA helicase activity"/>
    <property type="evidence" value="ECO:0007669"/>
    <property type="project" value="InterPro"/>
</dbReference>
<evidence type="ECO:0000256" key="11">
    <source>
        <dbReference type="ARBA" id="ARBA00047984"/>
    </source>
</evidence>
<protein>
    <recommendedName>
        <fullName evidence="3">RNA helicase</fullName>
        <ecNumber evidence="3">3.6.4.13</ecNumber>
    </recommendedName>
</protein>
<dbReference type="InterPro" id="IPR049075">
    <property type="entry name" value="MOV-10_N"/>
</dbReference>
<dbReference type="Pfam" id="PF21632">
    <property type="entry name" value="MOV-10_N"/>
    <property type="match status" value="2"/>
</dbReference>
<dbReference type="InterPro" id="IPR041677">
    <property type="entry name" value="DNA2/NAM7_AAA_11"/>
</dbReference>
<evidence type="ECO:0000256" key="5">
    <source>
        <dbReference type="ARBA" id="ARBA00022741"/>
    </source>
</evidence>
<accession>A0A553QBG6</accession>
<dbReference type="Proteomes" id="UP000316079">
    <property type="component" value="Unassembled WGS sequence"/>
</dbReference>
<dbReference type="GO" id="GO:0005524">
    <property type="term" value="F:ATP binding"/>
    <property type="evidence" value="ECO:0007669"/>
    <property type="project" value="UniProtKB-KW"/>
</dbReference>
<dbReference type="EC" id="3.6.4.13" evidence="3"/>
<comment type="catalytic activity">
    <reaction evidence="11">
        <text>ATP + H2O = ADP + phosphate + H(+)</text>
        <dbReference type="Rhea" id="RHEA:13065"/>
        <dbReference type="ChEBI" id="CHEBI:15377"/>
        <dbReference type="ChEBI" id="CHEBI:15378"/>
        <dbReference type="ChEBI" id="CHEBI:30616"/>
        <dbReference type="ChEBI" id="CHEBI:43474"/>
        <dbReference type="ChEBI" id="CHEBI:456216"/>
        <dbReference type="EC" id="3.6.4.13"/>
    </reaction>
</comment>
<dbReference type="InterPro" id="IPR049077">
    <property type="entry name" value="MOV-10_Ig-like"/>
</dbReference>
<gene>
    <name evidence="16" type="ORF">DNTS_028207</name>
</gene>
<dbReference type="Pfam" id="PF13086">
    <property type="entry name" value="AAA_11"/>
    <property type="match status" value="4"/>
</dbReference>
<dbReference type="PROSITE" id="PS51192">
    <property type="entry name" value="HELICASE_ATP_BIND_1"/>
    <property type="match status" value="1"/>
</dbReference>
<comment type="function">
    <text evidence="13">Probable RNA helicase. Required for RNA-mediated gene silencing by the RNA-induced silencing complex (RISC). Required for both miRNA-mediated translational repression and miRNA-mediated cleavage of complementary mRNAs by RISC.</text>
</comment>
<dbReference type="InterPro" id="IPR049080">
    <property type="entry name" value="MOV-10-like_beta-barrel"/>
</dbReference>
<keyword evidence="5" id="KW-0547">Nucleotide-binding</keyword>
<evidence type="ECO:0000259" key="15">
    <source>
        <dbReference type="PROSITE" id="PS51192"/>
    </source>
</evidence>
<keyword evidence="9" id="KW-0694">RNA-binding</keyword>
<keyword evidence="10" id="KW-0943">RNA-mediated gene silencing</keyword>
<name>A0A553QBG6_9TELE</name>
<comment type="catalytic activity">
    <reaction evidence="12">
        <text>ATP + H2O = ADP + phosphate + H(+)</text>
        <dbReference type="Rhea" id="RHEA:13065"/>
        <dbReference type="ChEBI" id="CHEBI:15377"/>
        <dbReference type="ChEBI" id="CHEBI:15378"/>
        <dbReference type="ChEBI" id="CHEBI:30616"/>
        <dbReference type="ChEBI" id="CHEBI:43474"/>
        <dbReference type="ChEBI" id="CHEBI:456216"/>
        <dbReference type="EC" id="3.6.4.12"/>
    </reaction>
    <physiologicalReaction direction="left-to-right" evidence="12">
        <dbReference type="Rhea" id="RHEA:13066"/>
    </physiologicalReaction>
</comment>
<keyword evidence="6" id="KW-0378">Hydrolase</keyword>
<dbReference type="CDD" id="cd18038">
    <property type="entry name" value="DEXXQc_Helz-like"/>
    <property type="match status" value="2"/>
</dbReference>
<evidence type="ECO:0000256" key="10">
    <source>
        <dbReference type="ARBA" id="ARBA00023158"/>
    </source>
</evidence>
<organism evidence="16 17">
    <name type="scientific">Danionella cerebrum</name>
    <dbReference type="NCBI Taxonomy" id="2873325"/>
    <lineage>
        <taxon>Eukaryota</taxon>
        <taxon>Metazoa</taxon>
        <taxon>Chordata</taxon>
        <taxon>Craniata</taxon>
        <taxon>Vertebrata</taxon>
        <taxon>Euteleostomi</taxon>
        <taxon>Actinopterygii</taxon>
        <taxon>Neopterygii</taxon>
        <taxon>Teleostei</taxon>
        <taxon>Ostariophysi</taxon>
        <taxon>Cypriniformes</taxon>
        <taxon>Danionidae</taxon>
        <taxon>Danioninae</taxon>
        <taxon>Danionella</taxon>
    </lineage>
</organism>
<evidence type="ECO:0000256" key="4">
    <source>
        <dbReference type="ARBA" id="ARBA00022490"/>
    </source>
</evidence>
<dbReference type="Pfam" id="PF21635">
    <property type="entry name" value="Mov-10_helical"/>
    <property type="match status" value="2"/>
</dbReference>
<keyword evidence="17" id="KW-1185">Reference proteome</keyword>
<dbReference type="SUPFAM" id="SSF52540">
    <property type="entry name" value="P-loop containing nucleoside triphosphate hydrolases"/>
    <property type="match status" value="2"/>
</dbReference>
<dbReference type="GO" id="GO:0031047">
    <property type="term" value="P:regulatory ncRNA-mediated gene silencing"/>
    <property type="evidence" value="ECO:0007669"/>
    <property type="project" value="UniProtKB-KW"/>
</dbReference>
<dbReference type="InterPro" id="IPR026122">
    <property type="entry name" value="MOV-10/SDE3_DEXXQ/H-box"/>
</dbReference>
<dbReference type="GO" id="GO:0003723">
    <property type="term" value="F:RNA binding"/>
    <property type="evidence" value="ECO:0007669"/>
    <property type="project" value="UniProtKB-KW"/>
</dbReference>
<feature type="domain" description="Helicase ATP-binding" evidence="15">
    <location>
        <begin position="498"/>
        <end position="680"/>
    </location>
</feature>
<dbReference type="GO" id="GO:0000932">
    <property type="term" value="C:P-body"/>
    <property type="evidence" value="ECO:0007669"/>
    <property type="project" value="UniProtKB-SubCell"/>
</dbReference>
<feature type="region of interest" description="Disordered" evidence="14">
    <location>
        <begin position="107"/>
        <end position="126"/>
    </location>
</feature>
<dbReference type="InterPro" id="IPR047187">
    <property type="entry name" value="SF1_C_Upf1"/>
</dbReference>
<evidence type="ECO:0000256" key="3">
    <source>
        <dbReference type="ARBA" id="ARBA00012552"/>
    </source>
</evidence>
<dbReference type="CDD" id="cd18808">
    <property type="entry name" value="SF1_C_Upf1"/>
    <property type="match status" value="2"/>
</dbReference>
<dbReference type="SMART" id="SM00382">
    <property type="entry name" value="AAA"/>
    <property type="match status" value="2"/>
</dbReference>
<dbReference type="SMART" id="SM00487">
    <property type="entry name" value="DEXDc"/>
    <property type="match status" value="2"/>
</dbReference>
<sequence length="1983" mass="225008">MPMGGNNGNGKFSLNYLRLVGFDFITFLQSEKISITNRETLKDIYNYEFRERDGVRGPNFSSVLFALKNSSRTLVTGTDVYFDKNLRERKDQWSRSFNRQQKISNAISLPSNNGLPPRAGPEDGAKPRRTVAQMVQKNNVLSILEVKGVQLHSEKPIKNSKIHWDVKGAGVHELKLIVENICQHAVIFKHWRALRYMKNFILEDSKGVANKKPLLLQSGQKYEVILKFHSDKTACYPAVLVFEFKKNNAHSRRFHIQLSIEATWTSELAQQLTEPEPYRPPRRVNIKFEDFKILEGNRPIKSEKSDLEHPVPLDNYPCPPYLSKLVDALKAGQTAETSAKFLQGHLTVLEEKLSFHNYTKRFGLLLHLEEAQMLVDIKKYNKDDVSLLPGVSESRPSVLRGDFLFLTKSEEVQHSSGTKYKGYVHRVELDRIKLSVHKNRLLLKLQHRAVQFAVQHNLKDVLFPEAPRNQNHMPPALRLFDQKLEKNPEQKTAVHNIVAGTSKPAPYLVYGPPGTGKTVTIVEAIKQLERKQAYILACAPTNSAADQLGEKLIESQHVDAQKIYRLYAVSFNPNEIPKNLEKHSNVEGGEIFFPCKKDLMSYKILICTLFTAGRLVTAGFPVGHFSYVFVDEAGHAKEPECIIAIAELLNPKTGQLVLTGDPKQLGPILSSPFAIKYGLDLSLLERLVTHNKLYQKGKEGYNNRYITKLLENYRSHPSILKVSNDMFYDGELKASYNVDFPVIFEGVLGKHSKEQNSPSIFNAAEIEVIISYLKKLLLIRPNKGTGKLSPKDIGIIAPYRKQVEKTRKAIKIDRDLKSLMGIEELKVGSVEEFQGQERKVIIVSTVRGGILDESFNIGFLKNEKRFNVAITRAKALLIVVGNPIILQTDETWRRFMEYCDQGGGCIGYDWKTDVLGDRIHEEDTGALSRNIMRRRTRNSGLSMAAVRAIGLDFIEMLGESNRRSITDRNTLKTIYDEEFRDREAKDPNFSRVIYALRNGNKARVSRTGHVYFNSNVRVRLHDQWFRPCKPRNPTVPAPGHESSASLVNNQETFCTSTDSGVRARRSLTKEILQRLKTTDRSHFIADKCGVKLSSDLHVENGKVCICVDQAEVQELKFFVENTGQEAVFFTHYTALSWLQNFTFEDSKAVTPNNPLCLNSRERYEVTVRFKSDQDGAYTAIVAFEFKQNLNPGTQHFHIVRFIEAVCRSKLDAELAPVEPYKPLRLSLSEPGNFKVDEGVRPDDLAQIFLANEVPLGQYNPPAEMPLSKLAKLQNDECSSLMFGGKFQKLQSLLETPVDFQNYTERFGLLLHLEECQMHVDIKKYNKDNITLTRDSTDKRLLILNLPGVSENRPSVLRGDHLLLTKSEEVKCSNFTKYKGFVHKVELDQVKLGFSKRFLQDVYIDGMKFHVEFTVNRLPLRLQHRAVHMAVQHNLEDVLFPDASRSLSHLEENTEQCIAVRNIVAGTSKPAPYLLFGPPGTGKTVTIVEAIKQVQTNLPNACILACAPSNSAADQLCEKLITSQHVDARKIYRIYASSRNPIDIPESLKKCSNLEGEIFIYPRKEDLMSYKIVVCTLVTAGRLVSGGFSVDHFSHIFVDEAGHAVEPELIISVAGLLNAQTGQLVLAGDSKQLGPILRSPLAIKYGLGISFLERLMTQNDLYRKDDGEFDQRYVPNELFYDGELQACADIIVSNQYCMWEHLPKKGFPVIFHGVPGKDEREANSPSFFNVFEINIIVDYLKKLLLTQGKKGISRISPKEIGIIAPYRKQVEKIRRAIKTTDGLHNHMNIGELKVGSVEEFQGQERKVIMVSAVRSSAQHLVLDETFNIGFLKNEKYVSAPKERKEYCTQGEEKQVRSIRSMGNKEEEMKTRDEIGCAELCVFFLTKLYENLQNVEKITRFNVAVTRAKSLLIIVGNPNILRTDESWGRFIDFCHDQGGYTGIPIISVERIEEVEKCLLALNLKDEDTGESPMQRYVDPEFRHDY</sequence>
<keyword evidence="8" id="KW-0067">ATP-binding</keyword>
<evidence type="ECO:0000256" key="8">
    <source>
        <dbReference type="ARBA" id="ARBA00022840"/>
    </source>
</evidence>